<evidence type="ECO:0000313" key="11">
    <source>
        <dbReference type="EMBL" id="MDE5414787.1"/>
    </source>
</evidence>
<keyword evidence="12" id="KW-1185">Reference proteome</keyword>
<keyword evidence="5" id="KW-0547">Nucleotide-binding</keyword>
<comment type="caution">
    <text evidence="11">The sequence shown here is derived from an EMBL/GenBank/DDBJ whole genome shotgun (WGS) entry which is preliminary data.</text>
</comment>
<dbReference type="Proteomes" id="UP001148125">
    <property type="component" value="Unassembled WGS sequence"/>
</dbReference>
<dbReference type="InterPro" id="IPR036097">
    <property type="entry name" value="HisK_dim/P_sf"/>
</dbReference>
<name>A0ABT5VH53_9BACI</name>
<evidence type="ECO:0000256" key="1">
    <source>
        <dbReference type="ARBA" id="ARBA00000085"/>
    </source>
</evidence>
<feature type="domain" description="Histidine kinase" evidence="10">
    <location>
        <begin position="271"/>
        <end position="487"/>
    </location>
</feature>
<keyword evidence="6" id="KW-0418">Kinase</keyword>
<accession>A0ABT5VH53</accession>
<dbReference type="InterPro" id="IPR003661">
    <property type="entry name" value="HisK_dim/P_dom"/>
</dbReference>
<dbReference type="EMBL" id="JAOTPO010000011">
    <property type="protein sequence ID" value="MDE5414787.1"/>
    <property type="molecule type" value="Genomic_DNA"/>
</dbReference>
<protein>
    <recommendedName>
        <fullName evidence="2">histidine kinase</fullName>
        <ecNumber evidence="2">2.7.13.3</ecNumber>
    </recommendedName>
</protein>
<evidence type="ECO:0000259" key="10">
    <source>
        <dbReference type="PROSITE" id="PS50109"/>
    </source>
</evidence>
<evidence type="ECO:0000256" key="9">
    <source>
        <dbReference type="SAM" id="Coils"/>
    </source>
</evidence>
<dbReference type="SMART" id="SM00065">
    <property type="entry name" value="GAF"/>
    <property type="match status" value="1"/>
</dbReference>
<dbReference type="InterPro" id="IPR003018">
    <property type="entry name" value="GAF"/>
</dbReference>
<dbReference type="InterPro" id="IPR036890">
    <property type="entry name" value="HATPase_C_sf"/>
</dbReference>
<dbReference type="SUPFAM" id="SSF47384">
    <property type="entry name" value="Homodimeric domain of signal transducing histidine kinase"/>
    <property type="match status" value="1"/>
</dbReference>
<dbReference type="CDD" id="cd00082">
    <property type="entry name" value="HisKA"/>
    <property type="match status" value="1"/>
</dbReference>
<dbReference type="Gene3D" id="1.10.287.130">
    <property type="match status" value="1"/>
</dbReference>
<dbReference type="InterPro" id="IPR029016">
    <property type="entry name" value="GAF-like_dom_sf"/>
</dbReference>
<proteinExistence type="predicted"/>
<dbReference type="InterPro" id="IPR003594">
    <property type="entry name" value="HATPase_dom"/>
</dbReference>
<dbReference type="Gene3D" id="3.30.565.10">
    <property type="entry name" value="Histidine kinase-like ATPase, C-terminal domain"/>
    <property type="match status" value="1"/>
</dbReference>
<feature type="coiled-coil region" evidence="9">
    <location>
        <begin position="217"/>
        <end position="255"/>
    </location>
</feature>
<evidence type="ECO:0000256" key="5">
    <source>
        <dbReference type="ARBA" id="ARBA00022741"/>
    </source>
</evidence>
<keyword evidence="8" id="KW-0902">Two-component regulatory system</keyword>
<dbReference type="EC" id="2.7.13.3" evidence="2"/>
<dbReference type="PANTHER" id="PTHR43065">
    <property type="entry name" value="SENSOR HISTIDINE KINASE"/>
    <property type="match status" value="1"/>
</dbReference>
<evidence type="ECO:0000256" key="6">
    <source>
        <dbReference type="ARBA" id="ARBA00022777"/>
    </source>
</evidence>
<keyword evidence="3" id="KW-0597">Phosphoprotein</keyword>
<dbReference type="GO" id="GO:0005524">
    <property type="term" value="F:ATP binding"/>
    <property type="evidence" value="ECO:0007669"/>
    <property type="project" value="UniProtKB-KW"/>
</dbReference>
<evidence type="ECO:0000313" key="12">
    <source>
        <dbReference type="Proteomes" id="UP001148125"/>
    </source>
</evidence>
<evidence type="ECO:0000256" key="2">
    <source>
        <dbReference type="ARBA" id="ARBA00012438"/>
    </source>
</evidence>
<evidence type="ECO:0000256" key="3">
    <source>
        <dbReference type="ARBA" id="ARBA00022553"/>
    </source>
</evidence>
<dbReference type="SUPFAM" id="SSF55781">
    <property type="entry name" value="GAF domain-like"/>
    <property type="match status" value="1"/>
</dbReference>
<dbReference type="PANTHER" id="PTHR43065:SF10">
    <property type="entry name" value="PEROXIDE STRESS-ACTIVATED HISTIDINE KINASE MAK3"/>
    <property type="match status" value="1"/>
</dbReference>
<dbReference type="Gene3D" id="3.30.450.40">
    <property type="match status" value="1"/>
</dbReference>
<evidence type="ECO:0000256" key="7">
    <source>
        <dbReference type="ARBA" id="ARBA00022840"/>
    </source>
</evidence>
<dbReference type="Pfam" id="PF02518">
    <property type="entry name" value="HATPase_c"/>
    <property type="match status" value="1"/>
</dbReference>
<dbReference type="PROSITE" id="PS50109">
    <property type="entry name" value="HIS_KIN"/>
    <property type="match status" value="1"/>
</dbReference>
<evidence type="ECO:0000256" key="8">
    <source>
        <dbReference type="ARBA" id="ARBA00023012"/>
    </source>
</evidence>
<keyword evidence="9" id="KW-0175">Coiled coil</keyword>
<dbReference type="SUPFAM" id="SSF55874">
    <property type="entry name" value="ATPase domain of HSP90 chaperone/DNA topoisomerase II/histidine kinase"/>
    <property type="match status" value="1"/>
</dbReference>
<evidence type="ECO:0000256" key="4">
    <source>
        <dbReference type="ARBA" id="ARBA00022679"/>
    </source>
</evidence>
<dbReference type="Pfam" id="PF01590">
    <property type="entry name" value="GAF"/>
    <property type="match status" value="1"/>
</dbReference>
<dbReference type="SMART" id="SM00387">
    <property type="entry name" value="HATPase_c"/>
    <property type="match status" value="1"/>
</dbReference>
<gene>
    <name evidence="11" type="ORF">N7Z68_15620</name>
</gene>
<dbReference type="PRINTS" id="PR00344">
    <property type="entry name" value="BCTRLSENSOR"/>
</dbReference>
<dbReference type="InterPro" id="IPR004358">
    <property type="entry name" value="Sig_transdc_His_kin-like_C"/>
</dbReference>
<dbReference type="RefSeq" id="WP_275119397.1">
    <property type="nucleotide sequence ID" value="NZ_JAOTPO010000011.1"/>
</dbReference>
<keyword evidence="7 11" id="KW-0067">ATP-binding</keyword>
<dbReference type="InterPro" id="IPR005467">
    <property type="entry name" value="His_kinase_dom"/>
</dbReference>
<sequence>MRYSVEKSEHIFETGQLHEKTNQIDNISSSFEQKASKSDTTFEKVACRDKLLQAIANATHTLITNRDQNKAVLRALQFLGEAVYVDRVYIFEHHNHPETGRPATSQRYEWTQGDVEPQIANPDLQNVEYTDMQLLWWYERLIQRETVNGLIRQMPEPGRKVLEEQGIISLLVLPIYIGDELWGFIGFDDCHNEREWSADDELILTAVAASFGGMVKRMDTEKKLQQTLNELSTFNEKLEEKIKQAVFENQQKEMMIQQQSKQVAMGDIINSIAHQWRQPLNGISLMASNIALDAELGSSPEEIIEQANQIIEVVGSMSQTITDFMGFFNDNQKLTTFSIQEVMKCIFDLMQSQIYSRNIVLYVEALEDIQVTTHRNDLQQVLINIMSNAIHAFDDRVDNRHRKIQVSATLKEEMVLQVRIQDNAGGIPQDYLDEIFKPYFTTKQKGKGTGLGLSISKKIVEERLQGKIHASNHGDGAQFVIEIPLLIEGDHDND</sequence>
<organism evidence="11 12">
    <name type="scientific">Alkalihalobacterium chitinilyticum</name>
    <dbReference type="NCBI Taxonomy" id="2980103"/>
    <lineage>
        <taxon>Bacteria</taxon>
        <taxon>Bacillati</taxon>
        <taxon>Bacillota</taxon>
        <taxon>Bacilli</taxon>
        <taxon>Bacillales</taxon>
        <taxon>Bacillaceae</taxon>
        <taxon>Alkalihalobacterium</taxon>
    </lineage>
</organism>
<comment type="catalytic activity">
    <reaction evidence="1">
        <text>ATP + protein L-histidine = ADP + protein N-phospho-L-histidine.</text>
        <dbReference type="EC" id="2.7.13.3"/>
    </reaction>
</comment>
<reference evidence="11" key="1">
    <citation type="submission" date="2024-05" db="EMBL/GenBank/DDBJ databases">
        <title>Alkalihalobacillus sp. strain MEB203 novel alkaliphilic bacterium from Lonar Lake, India.</title>
        <authorList>
            <person name="Joshi A."/>
            <person name="Thite S."/>
            <person name="Mengade P."/>
        </authorList>
    </citation>
    <scope>NUCLEOTIDE SEQUENCE</scope>
    <source>
        <strain evidence="11">MEB 203</strain>
    </source>
</reference>
<keyword evidence="4" id="KW-0808">Transferase</keyword>